<evidence type="ECO:0000313" key="2">
    <source>
        <dbReference type="Proteomes" id="UP000317650"/>
    </source>
</evidence>
<gene>
    <name evidence="1" type="ORF">C4D60_Mb05t31060</name>
</gene>
<protein>
    <submittedName>
        <fullName evidence="1">Uncharacterized protein</fullName>
    </submittedName>
</protein>
<accession>A0A4S8K030</accession>
<reference evidence="1 2" key="1">
    <citation type="journal article" date="2019" name="Nat. Plants">
        <title>Genome sequencing of Musa balbisiana reveals subgenome evolution and function divergence in polyploid bananas.</title>
        <authorList>
            <person name="Yao X."/>
        </authorList>
    </citation>
    <scope>NUCLEOTIDE SEQUENCE [LARGE SCALE GENOMIC DNA]</scope>
    <source>
        <strain evidence="2">cv. DH-PKW</strain>
        <tissue evidence="1">Leaves</tissue>
    </source>
</reference>
<comment type="caution">
    <text evidence="1">The sequence shown here is derived from an EMBL/GenBank/DDBJ whole genome shotgun (WGS) entry which is preliminary data.</text>
</comment>
<keyword evidence="2" id="KW-1185">Reference proteome</keyword>
<sequence>MFPAVGWMGIRHPGWWSNSKALVSPRWRSPLCQGVQNREFGHLGPTKSEEVEALARQSQNGYVDFQISAESTEHVECVDPGAR</sequence>
<dbReference type="EMBL" id="PYDT01000003">
    <property type="protein sequence ID" value="THU68041.1"/>
    <property type="molecule type" value="Genomic_DNA"/>
</dbReference>
<dbReference type="AlphaFoldDB" id="A0A4S8K030"/>
<dbReference type="Proteomes" id="UP000317650">
    <property type="component" value="Chromosome 5"/>
</dbReference>
<proteinExistence type="predicted"/>
<name>A0A4S8K030_MUSBA</name>
<evidence type="ECO:0000313" key="1">
    <source>
        <dbReference type="EMBL" id="THU68041.1"/>
    </source>
</evidence>
<organism evidence="1 2">
    <name type="scientific">Musa balbisiana</name>
    <name type="common">Banana</name>
    <dbReference type="NCBI Taxonomy" id="52838"/>
    <lineage>
        <taxon>Eukaryota</taxon>
        <taxon>Viridiplantae</taxon>
        <taxon>Streptophyta</taxon>
        <taxon>Embryophyta</taxon>
        <taxon>Tracheophyta</taxon>
        <taxon>Spermatophyta</taxon>
        <taxon>Magnoliopsida</taxon>
        <taxon>Liliopsida</taxon>
        <taxon>Zingiberales</taxon>
        <taxon>Musaceae</taxon>
        <taxon>Musa</taxon>
    </lineage>
</organism>